<evidence type="ECO:0000313" key="3">
    <source>
        <dbReference type="Proteomes" id="UP000583800"/>
    </source>
</evidence>
<dbReference type="AlphaFoldDB" id="A0A7X0F1B2"/>
<accession>A0A7X0F1B2</accession>
<keyword evidence="3" id="KW-1185">Reference proteome</keyword>
<dbReference type="Proteomes" id="UP000583800">
    <property type="component" value="Unassembled WGS sequence"/>
</dbReference>
<proteinExistence type="predicted"/>
<name>A0A7X0F1B2_9ACTN</name>
<evidence type="ECO:0000313" key="2">
    <source>
        <dbReference type="EMBL" id="MBB6352217.1"/>
    </source>
</evidence>
<organism evidence="2 3">
    <name type="scientific">Nonomuraea muscovyensis</name>
    <dbReference type="NCBI Taxonomy" id="1124761"/>
    <lineage>
        <taxon>Bacteria</taxon>
        <taxon>Bacillati</taxon>
        <taxon>Actinomycetota</taxon>
        <taxon>Actinomycetes</taxon>
        <taxon>Streptosporangiales</taxon>
        <taxon>Streptosporangiaceae</taxon>
        <taxon>Nonomuraea</taxon>
    </lineage>
</organism>
<dbReference type="RefSeq" id="WP_185089950.1">
    <property type="nucleotide sequence ID" value="NZ_JACHJB010000005.1"/>
</dbReference>
<protein>
    <submittedName>
        <fullName evidence="2">Uncharacterized protein</fullName>
    </submittedName>
</protein>
<evidence type="ECO:0000256" key="1">
    <source>
        <dbReference type="SAM" id="MobiDB-lite"/>
    </source>
</evidence>
<gene>
    <name evidence="2" type="ORF">FHU36_008813</name>
</gene>
<reference evidence="2 3" key="1">
    <citation type="submission" date="2020-08" db="EMBL/GenBank/DDBJ databases">
        <title>Sequencing the genomes of 1000 actinobacteria strains.</title>
        <authorList>
            <person name="Klenk H.-P."/>
        </authorList>
    </citation>
    <scope>NUCLEOTIDE SEQUENCE [LARGE SCALE GENOMIC DNA]</scope>
    <source>
        <strain evidence="2 3">DSM 45913</strain>
    </source>
</reference>
<comment type="caution">
    <text evidence="2">The sequence shown here is derived from an EMBL/GenBank/DDBJ whole genome shotgun (WGS) entry which is preliminary data.</text>
</comment>
<sequence length="124" mass="12984">MTGYGRAQRAPGRCFAFAGVLGLVLLCLLLAGSAPTPYGGTAQRAAVAGDAWMPGAWDSHLSSTLPQTASSAREHHVLSLWPGSRREPAGHVPPRPVRGNAPDGLRDPQQFGHRTAGSRSPPLI</sequence>
<feature type="region of interest" description="Disordered" evidence="1">
    <location>
        <begin position="82"/>
        <end position="124"/>
    </location>
</feature>
<dbReference type="EMBL" id="JACHJB010000005">
    <property type="protein sequence ID" value="MBB6352217.1"/>
    <property type="molecule type" value="Genomic_DNA"/>
</dbReference>